<dbReference type="InterPro" id="IPR011009">
    <property type="entry name" value="Kinase-like_dom_sf"/>
</dbReference>
<reference evidence="8 9" key="1">
    <citation type="submission" date="2017-06" db="EMBL/GenBank/DDBJ databases">
        <title>A platform for efficient transgenesis in Macrostomum lignano, a flatworm model organism for stem cell research.</title>
        <authorList>
            <person name="Berezikov E."/>
        </authorList>
    </citation>
    <scope>NUCLEOTIDE SEQUENCE [LARGE SCALE GENOMIC DNA]</scope>
    <source>
        <strain evidence="8">DV1</strain>
        <tissue evidence="8">Whole organism</tissue>
    </source>
</reference>
<evidence type="ECO:0000256" key="4">
    <source>
        <dbReference type="ARBA" id="ARBA00022840"/>
    </source>
</evidence>
<dbReference type="InterPro" id="IPR050629">
    <property type="entry name" value="STE20/SPS1-PAK"/>
</dbReference>
<sequence length="305" mass="33618">MSERSSSAYLRIKLSGTSWTKEKEIGHGCFGKVFQGRLEDGTPIAAKQVKLEASSMDQMHSLAERVAKELAILESVTGSHKNIVRYYGFSISVRSKSIYFLMQHIEGPTLDSYVKSMAGAMSENEIRVITRQLLSALVFVHAKGIVHKDVKPDNVLIRSSDNVVKLIDFGIAGICGHKRDSIGPIAYSAPEITDESLPQSTKCDSFSLGLTVYFMATKSHPLMNGGAEALMLALMPMMLAIKMRSQEPLPDMDSSKFSSALCSFYKRSTHKHPSNRSSCSELLFKSEFMTGVRENTQDGQSCAIQ</sequence>
<evidence type="ECO:0000256" key="2">
    <source>
        <dbReference type="ARBA" id="ARBA00012513"/>
    </source>
</evidence>
<evidence type="ECO:0000259" key="7">
    <source>
        <dbReference type="PROSITE" id="PS50011"/>
    </source>
</evidence>
<evidence type="ECO:0000313" key="8">
    <source>
        <dbReference type="EMBL" id="PAA89077.1"/>
    </source>
</evidence>
<dbReference type="GO" id="GO:0005524">
    <property type="term" value="F:ATP binding"/>
    <property type="evidence" value="ECO:0007669"/>
    <property type="project" value="UniProtKB-UniRule"/>
</dbReference>
<comment type="caution">
    <text evidence="8">The sequence shown here is derived from an EMBL/GenBank/DDBJ whole genome shotgun (WGS) entry which is preliminary data.</text>
</comment>
<dbReference type="InterPro" id="IPR000719">
    <property type="entry name" value="Prot_kinase_dom"/>
</dbReference>
<dbReference type="PANTHER" id="PTHR48012">
    <property type="entry name" value="STERILE20-LIKE KINASE, ISOFORM B-RELATED"/>
    <property type="match status" value="1"/>
</dbReference>
<keyword evidence="6" id="KW-0808">Transferase</keyword>
<dbReference type="STRING" id="282301.A0A267GUP8"/>
<name>A0A267GUP8_9PLAT</name>
<dbReference type="PANTHER" id="PTHR48012:SF4">
    <property type="entry name" value="MITOGEN-ACTIVATED PROTEIN KINASE KINASE KINASE A"/>
    <property type="match status" value="1"/>
</dbReference>
<dbReference type="Pfam" id="PF00069">
    <property type="entry name" value="Pkinase"/>
    <property type="match status" value="1"/>
</dbReference>
<feature type="binding site" evidence="5">
    <location>
        <position position="47"/>
    </location>
    <ligand>
        <name>ATP</name>
        <dbReference type="ChEBI" id="CHEBI:30616"/>
    </ligand>
</feature>
<keyword evidence="4 5" id="KW-0067">ATP-binding</keyword>
<comment type="similarity">
    <text evidence="1">Belongs to the protein kinase superfamily. STE Ser/Thr protein kinase family. STE20 subfamily.</text>
</comment>
<dbReference type="PROSITE" id="PS50011">
    <property type="entry name" value="PROTEIN_KINASE_DOM"/>
    <property type="match status" value="1"/>
</dbReference>
<evidence type="ECO:0000256" key="1">
    <source>
        <dbReference type="ARBA" id="ARBA00008874"/>
    </source>
</evidence>
<evidence type="ECO:0000256" key="6">
    <source>
        <dbReference type="RuleBase" id="RU000304"/>
    </source>
</evidence>
<dbReference type="InterPro" id="IPR017441">
    <property type="entry name" value="Protein_kinase_ATP_BS"/>
</dbReference>
<dbReference type="EMBL" id="NIVC01000166">
    <property type="protein sequence ID" value="PAA89077.1"/>
    <property type="molecule type" value="Genomic_DNA"/>
</dbReference>
<dbReference type="GO" id="GO:0004674">
    <property type="term" value="F:protein serine/threonine kinase activity"/>
    <property type="evidence" value="ECO:0007669"/>
    <property type="project" value="UniProtKB-KW"/>
</dbReference>
<dbReference type="GO" id="GO:0005737">
    <property type="term" value="C:cytoplasm"/>
    <property type="evidence" value="ECO:0007669"/>
    <property type="project" value="TreeGrafter"/>
</dbReference>
<dbReference type="SUPFAM" id="SSF56112">
    <property type="entry name" value="Protein kinase-like (PK-like)"/>
    <property type="match status" value="1"/>
</dbReference>
<dbReference type="PROSITE" id="PS00108">
    <property type="entry name" value="PROTEIN_KINASE_ST"/>
    <property type="match status" value="1"/>
</dbReference>
<dbReference type="EC" id="2.7.11.1" evidence="2"/>
<gene>
    <name evidence="8" type="ORF">BOX15_Mlig016931g1</name>
</gene>
<dbReference type="OrthoDB" id="10020384at2759"/>
<accession>A0A267GUP8</accession>
<organism evidence="8 9">
    <name type="scientific">Macrostomum lignano</name>
    <dbReference type="NCBI Taxonomy" id="282301"/>
    <lineage>
        <taxon>Eukaryota</taxon>
        <taxon>Metazoa</taxon>
        <taxon>Spiralia</taxon>
        <taxon>Lophotrochozoa</taxon>
        <taxon>Platyhelminthes</taxon>
        <taxon>Rhabditophora</taxon>
        <taxon>Macrostomorpha</taxon>
        <taxon>Macrostomida</taxon>
        <taxon>Macrostomidae</taxon>
        <taxon>Macrostomum</taxon>
    </lineage>
</organism>
<dbReference type="InterPro" id="IPR008271">
    <property type="entry name" value="Ser/Thr_kinase_AS"/>
</dbReference>
<keyword evidence="6" id="KW-0418">Kinase</keyword>
<protein>
    <recommendedName>
        <fullName evidence="2">non-specific serine/threonine protein kinase</fullName>
        <ecNumber evidence="2">2.7.11.1</ecNumber>
    </recommendedName>
</protein>
<keyword evidence="9" id="KW-1185">Reference proteome</keyword>
<dbReference type="AlphaFoldDB" id="A0A267GUP8"/>
<dbReference type="Gene3D" id="1.10.510.10">
    <property type="entry name" value="Transferase(Phosphotransferase) domain 1"/>
    <property type="match status" value="1"/>
</dbReference>
<dbReference type="Proteomes" id="UP000215902">
    <property type="component" value="Unassembled WGS sequence"/>
</dbReference>
<dbReference type="SMART" id="SM00220">
    <property type="entry name" value="S_TKc"/>
    <property type="match status" value="1"/>
</dbReference>
<dbReference type="PROSITE" id="PS00107">
    <property type="entry name" value="PROTEIN_KINASE_ATP"/>
    <property type="match status" value="1"/>
</dbReference>
<proteinExistence type="inferred from homology"/>
<feature type="domain" description="Protein kinase" evidence="7">
    <location>
        <begin position="19"/>
        <end position="289"/>
    </location>
</feature>
<evidence type="ECO:0000313" key="9">
    <source>
        <dbReference type="Proteomes" id="UP000215902"/>
    </source>
</evidence>
<keyword evidence="6" id="KW-0723">Serine/threonine-protein kinase</keyword>
<keyword evidence="3 5" id="KW-0547">Nucleotide-binding</keyword>
<evidence type="ECO:0000256" key="5">
    <source>
        <dbReference type="PROSITE-ProRule" id="PRU10141"/>
    </source>
</evidence>
<evidence type="ECO:0000256" key="3">
    <source>
        <dbReference type="ARBA" id="ARBA00022741"/>
    </source>
</evidence>